<dbReference type="RefSeq" id="XP_003726130.1">
    <property type="nucleotide sequence ID" value="XM_003726082.3"/>
</dbReference>
<reference evidence="3" key="1">
    <citation type="submission" date="2015-02" db="EMBL/GenBank/DDBJ databases">
        <title>Genome sequencing for Strongylocentrotus purpuratus.</title>
        <authorList>
            <person name="Murali S."/>
            <person name="Liu Y."/>
            <person name="Vee V."/>
            <person name="English A."/>
            <person name="Wang M."/>
            <person name="Skinner E."/>
            <person name="Han Y."/>
            <person name="Muzny D.M."/>
            <person name="Worley K.C."/>
            <person name="Gibbs R.A."/>
        </authorList>
    </citation>
    <scope>NUCLEOTIDE SEQUENCE</scope>
</reference>
<dbReference type="GeneID" id="100890042"/>
<feature type="compositionally biased region" description="Basic and acidic residues" evidence="1">
    <location>
        <begin position="53"/>
        <end position="73"/>
    </location>
</feature>
<name>A0A7M7GPM9_STRPU</name>
<feature type="region of interest" description="Disordered" evidence="1">
    <location>
        <begin position="1"/>
        <end position="245"/>
    </location>
</feature>
<feature type="compositionally biased region" description="Polar residues" evidence="1">
    <location>
        <begin position="146"/>
        <end position="176"/>
    </location>
</feature>
<dbReference type="InParanoid" id="A0A7M7GPM9"/>
<organism evidence="2 3">
    <name type="scientific">Strongylocentrotus purpuratus</name>
    <name type="common">Purple sea urchin</name>
    <dbReference type="NCBI Taxonomy" id="7668"/>
    <lineage>
        <taxon>Eukaryota</taxon>
        <taxon>Metazoa</taxon>
        <taxon>Echinodermata</taxon>
        <taxon>Eleutherozoa</taxon>
        <taxon>Echinozoa</taxon>
        <taxon>Echinoidea</taxon>
        <taxon>Euechinoidea</taxon>
        <taxon>Echinacea</taxon>
        <taxon>Camarodonta</taxon>
        <taxon>Echinidea</taxon>
        <taxon>Strongylocentrotidae</taxon>
        <taxon>Strongylocentrotus</taxon>
    </lineage>
</organism>
<evidence type="ECO:0000313" key="2">
    <source>
        <dbReference type="EnsemblMetazoa" id="XP_003726130"/>
    </source>
</evidence>
<evidence type="ECO:0000256" key="1">
    <source>
        <dbReference type="SAM" id="MobiDB-lite"/>
    </source>
</evidence>
<accession>A0A7M7GPM9</accession>
<dbReference type="AlphaFoldDB" id="A0A7M7GPM9"/>
<protein>
    <submittedName>
        <fullName evidence="2">Uncharacterized protein</fullName>
    </submittedName>
</protein>
<feature type="compositionally biased region" description="Polar residues" evidence="1">
    <location>
        <begin position="216"/>
        <end position="233"/>
    </location>
</feature>
<feature type="compositionally biased region" description="Basic and acidic residues" evidence="1">
    <location>
        <begin position="1"/>
        <end position="25"/>
    </location>
</feature>
<sequence>MYKLMMEKEEDRESFLPKYERDYGEHGPITGEPPNQDHGQPKNKCRPPPDPANFEHNDDSPPFDHDNNVKERGYTSAPGVDIELGDQPQSSKMEDIAGLPHGDDGMEEEEKLSQPSSLSSKDGGVHLPSFPDDEGGFMEAVEMPNTHLSEGNQFSMPKSLSSQLDEKLSQPTSLSSEDGGVSQAPLPDDEGGNMQAVEMPNKRLSGGEQFSIRPKSLSSQLDEKLSQPTSLSSDDGGILLAPLPDDEGDIMQAVEMPTTDLSGGEQFSIPKSLSSQPDKILSVHLKRVG</sequence>
<dbReference type="PANTHER" id="PTHR15251">
    <property type="entry name" value="TESTIS-SPECIFIC BASIC PROTEIN Y 1-RELATED"/>
    <property type="match status" value="1"/>
</dbReference>
<proteinExistence type="predicted"/>
<dbReference type="PANTHER" id="PTHR15251:SF2">
    <property type="entry name" value="TESTIS-SPECIFIC BASIC PROTEIN Y 1-RELATED"/>
    <property type="match status" value="1"/>
</dbReference>
<dbReference type="EnsemblMetazoa" id="XM_003726082">
    <property type="protein sequence ID" value="XP_003726130"/>
    <property type="gene ID" value="LOC100890042"/>
</dbReference>
<dbReference type="Proteomes" id="UP000007110">
    <property type="component" value="Unassembled WGS sequence"/>
</dbReference>
<keyword evidence="3" id="KW-1185">Reference proteome</keyword>
<reference evidence="2" key="2">
    <citation type="submission" date="2021-01" db="UniProtKB">
        <authorList>
            <consortium name="EnsemblMetazoa"/>
        </authorList>
    </citation>
    <scope>IDENTIFICATION</scope>
</reference>
<evidence type="ECO:0000313" key="3">
    <source>
        <dbReference type="Proteomes" id="UP000007110"/>
    </source>
</evidence>
<dbReference type="KEGG" id="spu:100890042"/>